<feature type="domain" description="Polymerase nucleotidyl transferase" evidence="1">
    <location>
        <begin position="11"/>
        <end position="54"/>
    </location>
</feature>
<evidence type="ECO:0000313" key="2">
    <source>
        <dbReference type="EMBL" id="RHE95445.1"/>
    </source>
</evidence>
<dbReference type="Gene3D" id="3.30.460.10">
    <property type="entry name" value="Beta Polymerase, domain 2"/>
    <property type="match status" value="1"/>
</dbReference>
<evidence type="ECO:0000259" key="1">
    <source>
        <dbReference type="Pfam" id="PF01909"/>
    </source>
</evidence>
<protein>
    <submittedName>
        <fullName evidence="2">Nucleotidyltransferase domain-containing protein</fullName>
    </submittedName>
</protein>
<dbReference type="SUPFAM" id="SSF81301">
    <property type="entry name" value="Nucleotidyltransferase"/>
    <property type="match status" value="1"/>
</dbReference>
<dbReference type="Proteomes" id="UP000285650">
    <property type="component" value="Unassembled WGS sequence"/>
</dbReference>
<dbReference type="InterPro" id="IPR052548">
    <property type="entry name" value="Type_VII_TA_antitoxin"/>
</dbReference>
<dbReference type="GO" id="GO:0016779">
    <property type="term" value="F:nucleotidyltransferase activity"/>
    <property type="evidence" value="ECO:0007669"/>
    <property type="project" value="InterPro"/>
</dbReference>
<reference evidence="2 3" key="1">
    <citation type="submission" date="2018-08" db="EMBL/GenBank/DDBJ databases">
        <title>A genome reference for cultivated species of the human gut microbiota.</title>
        <authorList>
            <person name="Zou Y."/>
            <person name="Xue W."/>
            <person name="Luo G."/>
        </authorList>
    </citation>
    <scope>NUCLEOTIDE SEQUENCE [LARGE SCALE GENOMIC DNA]</scope>
    <source>
        <strain evidence="2 3">AM27-17</strain>
    </source>
</reference>
<dbReference type="PANTHER" id="PTHR33933:SF1">
    <property type="entry name" value="PROTEIN ADENYLYLTRANSFERASE MNTA-RELATED"/>
    <property type="match status" value="1"/>
</dbReference>
<dbReference type="CDD" id="cd05403">
    <property type="entry name" value="NT_KNTase_like"/>
    <property type="match status" value="1"/>
</dbReference>
<organism evidence="2 3">
    <name type="scientific">Bacteroides intestinalis</name>
    <dbReference type="NCBI Taxonomy" id="329854"/>
    <lineage>
        <taxon>Bacteria</taxon>
        <taxon>Pseudomonadati</taxon>
        <taxon>Bacteroidota</taxon>
        <taxon>Bacteroidia</taxon>
        <taxon>Bacteroidales</taxon>
        <taxon>Bacteroidaceae</taxon>
        <taxon>Bacteroides</taxon>
    </lineage>
</organism>
<comment type="caution">
    <text evidence="2">The sequence shown here is derived from an EMBL/GenBank/DDBJ whole genome shotgun (WGS) entry which is preliminary data.</text>
</comment>
<accession>A0A414LLC5</accession>
<evidence type="ECO:0000313" key="3">
    <source>
        <dbReference type="Proteomes" id="UP000285650"/>
    </source>
</evidence>
<gene>
    <name evidence="2" type="ORF">DW712_01710</name>
</gene>
<keyword evidence="2" id="KW-0808">Transferase</keyword>
<dbReference type="RefSeq" id="WP_044533007.1">
    <property type="nucleotide sequence ID" value="NZ_CDQQ01000222.1"/>
</dbReference>
<dbReference type="Pfam" id="PF01909">
    <property type="entry name" value="NTP_transf_2"/>
    <property type="match status" value="1"/>
</dbReference>
<sequence length="104" mass="11711">MNRTELVYHLKKLIKGIAPDAQAILYGSEARGDAKPGSDIDLLILIDKEKVSPQEEDTITTPIYDLEIESGIIISPIVMTRKAWEAAKRQTMFYYNVMKDGVLL</sequence>
<name>A0A414LLC5_9BACE</name>
<dbReference type="InterPro" id="IPR043519">
    <property type="entry name" value="NT_sf"/>
</dbReference>
<dbReference type="AlphaFoldDB" id="A0A414LLC5"/>
<proteinExistence type="predicted"/>
<dbReference type="PANTHER" id="PTHR33933">
    <property type="entry name" value="NUCLEOTIDYLTRANSFERASE"/>
    <property type="match status" value="1"/>
</dbReference>
<dbReference type="EMBL" id="QSKV01000001">
    <property type="protein sequence ID" value="RHE95445.1"/>
    <property type="molecule type" value="Genomic_DNA"/>
</dbReference>
<dbReference type="InterPro" id="IPR002934">
    <property type="entry name" value="Polymerase_NTP_transf_dom"/>
</dbReference>